<evidence type="ECO:0000256" key="3">
    <source>
        <dbReference type="ARBA" id="ARBA00022801"/>
    </source>
</evidence>
<reference evidence="10" key="1">
    <citation type="journal article" date="2021" name="PeerJ">
        <title>Extensive microbial diversity within the chicken gut microbiome revealed by metagenomics and culture.</title>
        <authorList>
            <person name="Gilroy R."/>
            <person name="Ravi A."/>
            <person name="Getino M."/>
            <person name="Pursley I."/>
            <person name="Horton D.L."/>
            <person name="Alikhan N.F."/>
            <person name="Baker D."/>
            <person name="Gharbi K."/>
            <person name="Hall N."/>
            <person name="Watson M."/>
            <person name="Adriaenssens E.M."/>
            <person name="Foster-Nyarko E."/>
            <person name="Jarju S."/>
            <person name="Secka A."/>
            <person name="Antonio M."/>
            <person name="Oren A."/>
            <person name="Chaudhuri R.R."/>
            <person name="La Ragione R."/>
            <person name="Hildebrand F."/>
            <person name="Pallen M.J."/>
        </authorList>
    </citation>
    <scope>NUCLEOTIDE SEQUENCE</scope>
    <source>
        <strain evidence="10">ChiSxjej6B18-287</strain>
    </source>
</reference>
<dbReference type="InterPro" id="IPR000111">
    <property type="entry name" value="Glyco_hydro_27/36_CS"/>
</dbReference>
<evidence type="ECO:0000256" key="5">
    <source>
        <dbReference type="PIRNR" id="PIRNR005536"/>
    </source>
</evidence>
<dbReference type="Gene3D" id="2.70.98.60">
    <property type="entry name" value="alpha-galactosidase from lactobacil brevis"/>
    <property type="match status" value="1"/>
</dbReference>
<dbReference type="PANTHER" id="PTHR43053">
    <property type="entry name" value="GLYCOSIDASE FAMILY 31"/>
    <property type="match status" value="1"/>
</dbReference>
<dbReference type="InterPro" id="IPR031705">
    <property type="entry name" value="Glyco_hydro_36_C"/>
</dbReference>
<feature type="binding site" evidence="7">
    <location>
        <begin position="368"/>
        <end position="369"/>
    </location>
    <ligand>
        <name>substrate</name>
    </ligand>
</feature>
<reference evidence="10" key="2">
    <citation type="submission" date="2021-04" db="EMBL/GenBank/DDBJ databases">
        <authorList>
            <person name="Gilroy R."/>
        </authorList>
    </citation>
    <scope>NUCLEOTIDE SEQUENCE</scope>
    <source>
        <strain evidence="10">ChiSxjej6B18-287</strain>
    </source>
</reference>
<organism evidence="10 11">
    <name type="scientific">Candidatus Blautia merdigallinarum</name>
    <dbReference type="NCBI Taxonomy" id="2838495"/>
    <lineage>
        <taxon>Bacteria</taxon>
        <taxon>Bacillati</taxon>
        <taxon>Bacillota</taxon>
        <taxon>Clostridia</taxon>
        <taxon>Lachnospirales</taxon>
        <taxon>Lachnospiraceae</taxon>
        <taxon>Blautia</taxon>
    </lineage>
</organism>
<feature type="binding site" evidence="7">
    <location>
        <position position="528"/>
    </location>
    <ligand>
        <name>substrate</name>
    </ligand>
</feature>
<comment type="caution">
    <text evidence="10">The sequence shown here is derived from an EMBL/GenBank/DDBJ whole genome shotgun (WGS) entry which is preliminary data.</text>
</comment>
<feature type="binding site" evidence="7">
    <location>
        <begin position="478"/>
        <end position="482"/>
    </location>
    <ligand>
        <name>substrate</name>
    </ligand>
</feature>
<dbReference type="Gene3D" id="3.20.20.70">
    <property type="entry name" value="Aldolase class I"/>
    <property type="match status" value="1"/>
</dbReference>
<dbReference type="Pfam" id="PF16874">
    <property type="entry name" value="Glyco_hydro_36C"/>
    <property type="match status" value="1"/>
</dbReference>
<dbReference type="GO" id="GO:0016052">
    <property type="term" value="P:carbohydrate catabolic process"/>
    <property type="evidence" value="ECO:0007669"/>
    <property type="project" value="InterPro"/>
</dbReference>
<dbReference type="PIRSF" id="PIRSF005536">
    <property type="entry name" value="Agal"/>
    <property type="match status" value="1"/>
</dbReference>
<dbReference type="InterPro" id="IPR038417">
    <property type="entry name" value="Alpga-gal_N_sf"/>
</dbReference>
<feature type="domain" description="Glycosyl hydrolase family 36 C-terminal" evidence="8">
    <location>
        <begin position="652"/>
        <end position="738"/>
    </location>
</feature>
<comment type="catalytic activity">
    <reaction evidence="1 5">
        <text>Hydrolysis of terminal, non-reducing alpha-D-galactose residues in alpha-D-galactosides, including galactose oligosaccharides, galactomannans and galactolipids.</text>
        <dbReference type="EC" id="3.2.1.22"/>
    </reaction>
</comment>
<evidence type="ECO:0000313" key="10">
    <source>
        <dbReference type="EMBL" id="HJC11614.1"/>
    </source>
</evidence>
<dbReference type="EMBL" id="DWWV01000173">
    <property type="protein sequence ID" value="HJC11614.1"/>
    <property type="molecule type" value="Genomic_DNA"/>
</dbReference>
<feature type="domain" description="Glycosyl hydrolase family 36 N-terminal" evidence="9">
    <location>
        <begin position="29"/>
        <end position="287"/>
    </location>
</feature>
<name>A0A9D2N7J4_9FIRM</name>
<dbReference type="GO" id="GO:0004557">
    <property type="term" value="F:alpha-galactosidase activity"/>
    <property type="evidence" value="ECO:0007669"/>
    <property type="project" value="UniProtKB-UniRule"/>
</dbReference>
<evidence type="ECO:0000313" key="11">
    <source>
        <dbReference type="Proteomes" id="UP000823893"/>
    </source>
</evidence>
<feature type="active site" description="Proton donor" evidence="6">
    <location>
        <position position="550"/>
    </location>
</feature>
<protein>
    <recommendedName>
        <fullName evidence="2 5">Alpha-galactosidase</fullName>
        <ecNumber evidence="2 5">3.2.1.22</ecNumber>
    </recommendedName>
</protein>
<dbReference type="InterPro" id="IPR002252">
    <property type="entry name" value="Glyco_hydro_36"/>
</dbReference>
<dbReference type="InterPro" id="IPR013785">
    <property type="entry name" value="Aldolase_TIM"/>
</dbReference>
<feature type="binding site" evidence="7">
    <location>
        <position position="445"/>
    </location>
    <ligand>
        <name>substrate</name>
    </ligand>
</feature>
<dbReference type="PRINTS" id="PR00743">
    <property type="entry name" value="GLHYDRLASE36"/>
</dbReference>
<feature type="binding site" evidence="7">
    <location>
        <position position="200"/>
    </location>
    <ligand>
        <name>substrate</name>
    </ligand>
</feature>
<keyword evidence="4 5" id="KW-0326">Glycosidase</keyword>
<dbReference type="InterPro" id="IPR013780">
    <property type="entry name" value="Glyco_hydro_b"/>
</dbReference>
<sequence length="742" mass="85905">MPIIFHEHTKQFHLFNSQVSYIICIMENGQIENLYYGKALRDREDFSHFHEELMRSQMSICVPEPGCLSMQYTRQEYPVYGTGDYKSPAFSIRQEDGSRITNFVYKSHEIRKGKPSLAPLPATYTDAEDEADTLEITLHDDKLNTDLVLSYTIYRDYPAVTRNTRFLHKGQETIVLEKVMSACVEFLDMDFEMVQLSGAWARERYVKNRRLEMGIQSVYGLNGTCGGAEHNPFMALKRPEAGEDNGEVYGFSFVYSGNFLIQTEVSTFDMTRVLVGIHPESFSWVLKSGESFQTPETVMVYSDKGLNKMSQVYHRLYRKRLMRGAWRDQARPILLNNWEATYFDFNEEKILNIARKAKEAGVELFVLDDGWFGARNDDYRGLGDWYANLEKLPEGIPGLARKIEEMGLKFGLWVELEMVNKDSDLYRQHPDWLIAAPGRFESHARHQHVLDFSRKEVVDHIYEMIAGIIRESSISYIKWDMNRYMTEPYSLGLDPARQGETMHRYMLGVYDLYTRLTTEFPEILFESCASGGARFDPGMLYFAPQTWTSDDTDANERTKIQYGTSYVYPVVAMGSHVSAVPNHQVFRTTPIETRANIAYFGTFGYELDLNLLSDQEMEEVKRQVAFMKKYRNLIQIDGDFFRLLSPFKRNDTAWQVVSQDKKESVVMFYQKLNKVNASWLRLKLKGLKEDRLYQVSLSGTPGKDYKAYGDELMYGGIPVDRTELDRRGGDFASLLYVLKEAE</sequence>
<evidence type="ECO:0000259" key="9">
    <source>
        <dbReference type="Pfam" id="PF16875"/>
    </source>
</evidence>
<evidence type="ECO:0000256" key="4">
    <source>
        <dbReference type="ARBA" id="ARBA00023295"/>
    </source>
</evidence>
<dbReference type="EC" id="3.2.1.22" evidence="2 5"/>
<gene>
    <name evidence="10" type="ORF">H9935_12590</name>
</gene>
<keyword evidence="3 5" id="KW-0378">Hydrolase</keyword>
<dbReference type="InterPro" id="IPR050985">
    <property type="entry name" value="Alpha-glycosidase_related"/>
</dbReference>
<evidence type="ECO:0000256" key="2">
    <source>
        <dbReference type="ARBA" id="ARBA00012755"/>
    </source>
</evidence>
<evidence type="ECO:0000259" key="8">
    <source>
        <dbReference type="Pfam" id="PF16874"/>
    </source>
</evidence>
<accession>A0A9D2N7J4</accession>
<dbReference type="Pfam" id="PF16875">
    <property type="entry name" value="Glyco_hydro_36N"/>
    <property type="match status" value="1"/>
</dbReference>
<dbReference type="SUPFAM" id="SSF51445">
    <property type="entry name" value="(Trans)glycosidases"/>
    <property type="match status" value="1"/>
</dbReference>
<dbReference type="CDD" id="cd14791">
    <property type="entry name" value="GH36"/>
    <property type="match status" value="1"/>
</dbReference>
<dbReference type="FunFam" id="3.20.20.70:FF:000118">
    <property type="entry name" value="Alpha-galactosidase"/>
    <property type="match status" value="1"/>
</dbReference>
<dbReference type="InterPro" id="IPR017853">
    <property type="entry name" value="GH"/>
</dbReference>
<dbReference type="AlphaFoldDB" id="A0A9D2N7J4"/>
<proteinExistence type="inferred from homology"/>
<dbReference type="PANTHER" id="PTHR43053:SF3">
    <property type="entry name" value="ALPHA-GALACTOSIDASE C-RELATED"/>
    <property type="match status" value="1"/>
</dbReference>
<feature type="binding site" evidence="7">
    <location>
        <position position="550"/>
    </location>
    <ligand>
        <name>substrate</name>
    </ligand>
</feature>
<dbReference type="Gene3D" id="2.60.40.1180">
    <property type="entry name" value="Golgi alpha-mannosidase II"/>
    <property type="match status" value="1"/>
</dbReference>
<evidence type="ECO:0000256" key="1">
    <source>
        <dbReference type="ARBA" id="ARBA00001255"/>
    </source>
</evidence>
<comment type="similarity">
    <text evidence="5">Belongs to the glycosyl hydrolase.</text>
</comment>
<dbReference type="InterPro" id="IPR031704">
    <property type="entry name" value="Glyco_hydro_36_N"/>
</dbReference>
<dbReference type="Proteomes" id="UP000823893">
    <property type="component" value="Unassembled WGS sequence"/>
</dbReference>
<feature type="active site" description="Nucleophile" evidence="6">
    <location>
        <position position="480"/>
    </location>
</feature>
<dbReference type="PROSITE" id="PS00512">
    <property type="entry name" value="ALPHA_GALACTOSIDASE"/>
    <property type="match status" value="1"/>
</dbReference>
<dbReference type="Pfam" id="PF02065">
    <property type="entry name" value="Melibiase"/>
    <property type="match status" value="1"/>
</dbReference>
<evidence type="ECO:0000256" key="6">
    <source>
        <dbReference type="PIRSR" id="PIRSR005536-1"/>
    </source>
</evidence>
<evidence type="ECO:0000256" key="7">
    <source>
        <dbReference type="PIRSR" id="PIRSR005536-2"/>
    </source>
</evidence>